<comment type="similarity">
    <text evidence="1">Belongs to the cytochrome P450 family.</text>
</comment>
<organism evidence="3 4">
    <name type="scientific">Helicocarpus griseus UAMH5409</name>
    <dbReference type="NCBI Taxonomy" id="1447875"/>
    <lineage>
        <taxon>Eukaryota</taxon>
        <taxon>Fungi</taxon>
        <taxon>Dikarya</taxon>
        <taxon>Ascomycota</taxon>
        <taxon>Pezizomycotina</taxon>
        <taxon>Eurotiomycetes</taxon>
        <taxon>Eurotiomycetidae</taxon>
        <taxon>Onygenales</taxon>
        <taxon>Ajellomycetaceae</taxon>
        <taxon>Helicocarpus</taxon>
    </lineage>
</organism>
<keyword evidence="2" id="KW-0349">Heme</keyword>
<dbReference type="InterPro" id="IPR050121">
    <property type="entry name" value="Cytochrome_P450_monoxygenase"/>
</dbReference>
<dbReference type="SUPFAM" id="SSF48264">
    <property type="entry name" value="Cytochrome P450"/>
    <property type="match status" value="1"/>
</dbReference>
<gene>
    <name evidence="3" type="ORF">AJ79_07723</name>
</gene>
<evidence type="ECO:0000313" key="3">
    <source>
        <dbReference type="EMBL" id="PGH02086.1"/>
    </source>
</evidence>
<dbReference type="PRINTS" id="PR00463">
    <property type="entry name" value="EP450I"/>
</dbReference>
<protein>
    <submittedName>
        <fullName evidence="3">Uncharacterized protein</fullName>
    </submittedName>
</protein>
<reference evidence="3 4" key="1">
    <citation type="submission" date="2017-10" db="EMBL/GenBank/DDBJ databases">
        <title>Comparative genomics in systemic dimorphic fungi from Ajellomycetaceae.</title>
        <authorList>
            <person name="Munoz J.F."/>
            <person name="Mcewen J.G."/>
            <person name="Clay O.K."/>
            <person name="Cuomo C.A."/>
        </authorList>
    </citation>
    <scope>NUCLEOTIDE SEQUENCE [LARGE SCALE GENOMIC DNA]</scope>
    <source>
        <strain evidence="3 4">UAMH5409</strain>
    </source>
</reference>
<dbReference type="PRINTS" id="PR00385">
    <property type="entry name" value="P450"/>
</dbReference>
<dbReference type="InterPro" id="IPR001128">
    <property type="entry name" value="Cyt_P450"/>
</dbReference>
<dbReference type="Proteomes" id="UP000223968">
    <property type="component" value="Unassembled WGS sequence"/>
</dbReference>
<evidence type="ECO:0000256" key="1">
    <source>
        <dbReference type="ARBA" id="ARBA00010617"/>
    </source>
</evidence>
<keyword evidence="4" id="KW-1185">Reference proteome</keyword>
<proteinExistence type="inferred from homology"/>
<name>A0A2B7WZ49_9EURO</name>
<dbReference type="InterPro" id="IPR002401">
    <property type="entry name" value="Cyt_P450_E_grp-I"/>
</dbReference>
<dbReference type="OrthoDB" id="1470350at2759"/>
<dbReference type="PANTHER" id="PTHR24305:SF166">
    <property type="entry name" value="CYTOCHROME P450 12A4, MITOCHONDRIAL-RELATED"/>
    <property type="match status" value="1"/>
</dbReference>
<dbReference type="PANTHER" id="PTHR24305">
    <property type="entry name" value="CYTOCHROME P450"/>
    <property type="match status" value="1"/>
</dbReference>
<keyword evidence="2" id="KW-0479">Metal-binding</keyword>
<dbReference type="AlphaFoldDB" id="A0A2B7WZ49"/>
<evidence type="ECO:0000313" key="4">
    <source>
        <dbReference type="Proteomes" id="UP000223968"/>
    </source>
</evidence>
<comment type="caution">
    <text evidence="3">The sequence shown here is derived from an EMBL/GenBank/DDBJ whole genome shotgun (WGS) entry which is preliminary data.</text>
</comment>
<dbReference type="GO" id="GO:0004497">
    <property type="term" value="F:monooxygenase activity"/>
    <property type="evidence" value="ECO:0007669"/>
    <property type="project" value="InterPro"/>
</dbReference>
<dbReference type="EMBL" id="PDNB01000163">
    <property type="protein sequence ID" value="PGH02086.1"/>
    <property type="molecule type" value="Genomic_DNA"/>
</dbReference>
<dbReference type="Pfam" id="PF00067">
    <property type="entry name" value="p450"/>
    <property type="match status" value="1"/>
</dbReference>
<sequence>MCPGPLLPKLWADGLPMWILLAPPSKDSSRTSSKVWIRVQVGPNELSFSGMETIDPIYGSGTRFVKSSIERRRLVNHAFSSQYLSDMEPAFRNSYGIDRFDGYLQRNGRASQRKDLLTKTIGKNENDPDAQPDEDIAVEISNFCFAGADTTADSLVYLFWELARNPAVAEKLRLELAGIPLGNGVVQHKSVSKLPFLDAVATEALRLYPPTPSGLPRVTPVGGWFEWRIRASGTVVSTNTWTAHRNPEYFPDPDKFDPSRWLGDNVSDRMKKLWMPFSKCPRNCIGQSLELFEMKIVIATLVERYNVNIDEVMSDEKYGYRGAFPFHSQRGQMSAHIHTRVNNDD</sequence>
<dbReference type="InterPro" id="IPR036396">
    <property type="entry name" value="Cyt_P450_sf"/>
</dbReference>
<keyword evidence="2" id="KW-0408">Iron</keyword>
<evidence type="ECO:0000256" key="2">
    <source>
        <dbReference type="PIRSR" id="PIRSR602401-1"/>
    </source>
</evidence>
<dbReference type="GO" id="GO:0020037">
    <property type="term" value="F:heme binding"/>
    <property type="evidence" value="ECO:0007669"/>
    <property type="project" value="InterPro"/>
</dbReference>
<comment type="cofactor">
    <cofactor evidence="2">
        <name>heme</name>
        <dbReference type="ChEBI" id="CHEBI:30413"/>
    </cofactor>
</comment>
<dbReference type="GO" id="GO:0005506">
    <property type="term" value="F:iron ion binding"/>
    <property type="evidence" value="ECO:0007669"/>
    <property type="project" value="InterPro"/>
</dbReference>
<dbReference type="Gene3D" id="1.10.630.10">
    <property type="entry name" value="Cytochrome P450"/>
    <property type="match status" value="1"/>
</dbReference>
<dbReference type="GO" id="GO:0016705">
    <property type="term" value="F:oxidoreductase activity, acting on paired donors, with incorporation or reduction of molecular oxygen"/>
    <property type="evidence" value="ECO:0007669"/>
    <property type="project" value="InterPro"/>
</dbReference>
<feature type="binding site" description="axial binding residue" evidence="2">
    <location>
        <position position="284"/>
    </location>
    <ligand>
        <name>heme</name>
        <dbReference type="ChEBI" id="CHEBI:30413"/>
    </ligand>
    <ligandPart>
        <name>Fe</name>
        <dbReference type="ChEBI" id="CHEBI:18248"/>
    </ligandPart>
</feature>
<dbReference type="STRING" id="1447875.A0A2B7WZ49"/>
<accession>A0A2B7WZ49</accession>